<comment type="caution">
    <text evidence="2">The sequence shown here is derived from an EMBL/GenBank/DDBJ whole genome shotgun (WGS) entry which is preliminary data.</text>
</comment>
<evidence type="ECO:0000313" key="2">
    <source>
        <dbReference type="EMBL" id="HIQ91372.1"/>
    </source>
</evidence>
<feature type="region of interest" description="Disordered" evidence="1">
    <location>
        <begin position="79"/>
        <end position="101"/>
    </location>
</feature>
<gene>
    <name evidence="2" type="ORF">IAB27_07115</name>
</gene>
<reference evidence="2" key="2">
    <citation type="journal article" date="2021" name="PeerJ">
        <title>Extensive microbial diversity within the chicken gut microbiome revealed by metagenomics and culture.</title>
        <authorList>
            <person name="Gilroy R."/>
            <person name="Ravi A."/>
            <person name="Getino M."/>
            <person name="Pursley I."/>
            <person name="Horton D.L."/>
            <person name="Alikhan N.F."/>
            <person name="Baker D."/>
            <person name="Gharbi K."/>
            <person name="Hall N."/>
            <person name="Watson M."/>
            <person name="Adriaenssens E.M."/>
            <person name="Foster-Nyarko E."/>
            <person name="Jarju S."/>
            <person name="Secka A."/>
            <person name="Antonio M."/>
            <person name="Oren A."/>
            <person name="Chaudhuri R.R."/>
            <person name="La Ragione R."/>
            <person name="Hildebrand F."/>
            <person name="Pallen M.J."/>
        </authorList>
    </citation>
    <scope>NUCLEOTIDE SEQUENCE</scope>
    <source>
        <strain evidence="2">CHK147-3167</strain>
    </source>
</reference>
<reference evidence="2" key="1">
    <citation type="submission" date="2020-10" db="EMBL/GenBank/DDBJ databases">
        <authorList>
            <person name="Gilroy R."/>
        </authorList>
    </citation>
    <scope>NUCLEOTIDE SEQUENCE</scope>
    <source>
        <strain evidence="2">CHK147-3167</strain>
    </source>
</reference>
<dbReference type="EMBL" id="DVFV01000123">
    <property type="protein sequence ID" value="HIQ91372.1"/>
    <property type="molecule type" value="Genomic_DNA"/>
</dbReference>
<evidence type="ECO:0008006" key="4">
    <source>
        <dbReference type="Google" id="ProtNLM"/>
    </source>
</evidence>
<dbReference type="InterPro" id="IPR025571">
    <property type="entry name" value="YqfQ"/>
</dbReference>
<evidence type="ECO:0000313" key="3">
    <source>
        <dbReference type="Proteomes" id="UP000886786"/>
    </source>
</evidence>
<proteinExistence type="predicted"/>
<dbReference type="Pfam" id="PF14181">
    <property type="entry name" value="YqfQ"/>
    <property type="match status" value="1"/>
</dbReference>
<sequence>MNFYNPYYMTMPVSTGRGLMGLFGRGGFNLGNLLNGAQRTLGLVNQAIPLIKQAAPMVRNAKTMFQVMNEFKRVETPQENVSNRIVESSPDNNVQNDYVQTNSVNSSGPTFFI</sequence>
<accession>A0A9D0ZSM4</accession>
<organism evidence="2 3">
    <name type="scientific">Candidatus Coprosoma intestinipullorum</name>
    <dbReference type="NCBI Taxonomy" id="2840752"/>
    <lineage>
        <taxon>Bacteria</taxon>
        <taxon>Bacillati</taxon>
        <taxon>Bacillota</taxon>
        <taxon>Bacillota incertae sedis</taxon>
        <taxon>Candidatus Coprosoma</taxon>
    </lineage>
</organism>
<dbReference type="Proteomes" id="UP000886786">
    <property type="component" value="Unassembled WGS sequence"/>
</dbReference>
<dbReference type="AlphaFoldDB" id="A0A9D0ZSM4"/>
<protein>
    <recommendedName>
        <fullName evidence="4">YqfQ-like protein</fullName>
    </recommendedName>
</protein>
<name>A0A9D0ZSM4_9FIRM</name>
<evidence type="ECO:0000256" key="1">
    <source>
        <dbReference type="SAM" id="MobiDB-lite"/>
    </source>
</evidence>